<keyword evidence="3 9" id="KW-0812">Transmembrane</keyword>
<keyword evidence="7 9" id="KW-0406">Ion transport</keyword>
<dbReference type="GO" id="GO:0009678">
    <property type="term" value="F:diphosphate hydrolysis-driven proton transmembrane transporter activity"/>
    <property type="evidence" value="ECO:0007669"/>
    <property type="project" value="UniProtKB-UniRule"/>
</dbReference>
<keyword evidence="6 9" id="KW-1133">Transmembrane helix</keyword>
<dbReference type="GO" id="GO:0004427">
    <property type="term" value="F:inorganic diphosphate phosphatase activity"/>
    <property type="evidence" value="ECO:0007669"/>
    <property type="project" value="UniProtKB-UniRule"/>
</dbReference>
<comment type="subcellular location">
    <subcellularLocation>
        <location evidence="9">Cell membrane</location>
        <topology evidence="9">Multi-pass membrane protein</topology>
    </subcellularLocation>
    <subcellularLocation>
        <location evidence="1">Endomembrane system</location>
        <topology evidence="1">Multi-pass membrane protein</topology>
    </subcellularLocation>
</comment>
<dbReference type="PANTHER" id="PTHR31998">
    <property type="entry name" value="K(+)-INSENSITIVE PYROPHOSPHATE-ENERGIZED PROTON PUMP"/>
    <property type="match status" value="1"/>
</dbReference>
<gene>
    <name evidence="9" type="primary">hppA</name>
    <name evidence="10" type="ORF">TPE_0820</name>
</gene>
<evidence type="ECO:0000256" key="6">
    <source>
        <dbReference type="ARBA" id="ARBA00022989"/>
    </source>
</evidence>
<feature type="transmembrane region" description="Helical" evidence="9">
    <location>
        <begin position="600"/>
        <end position="620"/>
    </location>
</feature>
<keyword evidence="11" id="KW-1185">Reference proteome</keyword>
<feature type="transmembrane region" description="Helical" evidence="9">
    <location>
        <begin position="329"/>
        <end position="351"/>
    </location>
</feature>
<dbReference type="GO" id="GO:0012505">
    <property type="term" value="C:endomembrane system"/>
    <property type="evidence" value="ECO:0007669"/>
    <property type="project" value="UniProtKB-SubCell"/>
</dbReference>
<comment type="cofactor">
    <cofactor evidence="9">
        <name>Mg(2+)</name>
        <dbReference type="ChEBI" id="CHEBI:18420"/>
    </cofactor>
</comment>
<feature type="transmembrane region" description="Helical" evidence="9">
    <location>
        <begin position="295"/>
        <end position="317"/>
    </location>
</feature>
<dbReference type="InterPro" id="IPR004131">
    <property type="entry name" value="PPase-energised_H-pump"/>
</dbReference>
<evidence type="ECO:0000313" key="11">
    <source>
        <dbReference type="Proteomes" id="UP000015620"/>
    </source>
</evidence>
<dbReference type="NCBIfam" id="NF001960">
    <property type="entry name" value="PRK00733.3-5"/>
    <property type="match status" value="1"/>
</dbReference>
<feature type="transmembrane region" description="Helical" evidence="9">
    <location>
        <begin position="270"/>
        <end position="289"/>
    </location>
</feature>
<evidence type="ECO:0000256" key="2">
    <source>
        <dbReference type="ARBA" id="ARBA00022448"/>
    </source>
</evidence>
<feature type="transmembrane region" description="Helical" evidence="9">
    <location>
        <begin position="152"/>
        <end position="177"/>
    </location>
</feature>
<keyword evidence="9" id="KW-0915">Sodium</keyword>
<evidence type="ECO:0000256" key="1">
    <source>
        <dbReference type="ARBA" id="ARBA00004127"/>
    </source>
</evidence>
<feature type="transmembrane region" description="Helical" evidence="9">
    <location>
        <begin position="533"/>
        <end position="556"/>
    </location>
</feature>
<feature type="transmembrane region" description="Helical" evidence="9">
    <location>
        <begin position="695"/>
        <end position="715"/>
    </location>
</feature>
<dbReference type="GO" id="GO:0000287">
    <property type="term" value="F:magnesium ion binding"/>
    <property type="evidence" value="ECO:0007669"/>
    <property type="project" value="UniProtKB-UniRule"/>
</dbReference>
<keyword evidence="9" id="KW-0739">Sodium transport</keyword>
<dbReference type="HAMAP" id="MF_01129">
    <property type="entry name" value="PPase_energized_pump"/>
    <property type="match status" value="1"/>
</dbReference>
<protein>
    <recommendedName>
        <fullName evidence="9">Putative K(+)-stimulated pyrophosphate-energized sodium pump</fullName>
        <ecNumber evidence="9">7.2.3.1</ecNumber>
    </recommendedName>
    <alternativeName>
        <fullName evidence="9">Membrane-bound sodium-translocating pyrophosphatase</fullName>
    </alternativeName>
    <alternativeName>
        <fullName evidence="9">Pyrophosphate-energized inorganic pyrophosphatase</fullName>
        <shortName evidence="9">Na(+)-PPase</shortName>
    </alternativeName>
</protein>
<comment type="function">
    <text evidence="9">Sodium pump that utilizes the energy of pyrophosphate hydrolysis as the driving force for Na(+) movement across the membrane.</text>
</comment>
<evidence type="ECO:0000256" key="9">
    <source>
        <dbReference type="HAMAP-Rule" id="MF_01129"/>
    </source>
</evidence>
<feature type="transmembrane region" description="Helical" evidence="9">
    <location>
        <begin position="626"/>
        <end position="648"/>
    </location>
</feature>
<dbReference type="KEGG" id="tped:TPE_0820"/>
<dbReference type="PATRIC" id="fig|1291379.3.peg.816"/>
<comment type="similarity">
    <text evidence="9">Belongs to the H(+)-translocating pyrophosphatase (TC 3.A.10) family. K(+)-stimulated subfamily.</text>
</comment>
<evidence type="ECO:0000256" key="3">
    <source>
        <dbReference type="ARBA" id="ARBA00022692"/>
    </source>
</evidence>
<keyword evidence="9" id="KW-1003">Cell membrane</keyword>
<feature type="transmembrane region" description="Helical" evidence="9">
    <location>
        <begin position="363"/>
        <end position="388"/>
    </location>
</feature>
<keyword evidence="2 9" id="KW-0813">Transport</keyword>
<dbReference type="NCBIfam" id="TIGR01104">
    <property type="entry name" value="V_PPase"/>
    <property type="match status" value="1"/>
</dbReference>
<feature type="transmembrane region" description="Helical" evidence="9">
    <location>
        <begin position="504"/>
        <end position="521"/>
    </location>
</feature>
<dbReference type="GO" id="GO:0030955">
    <property type="term" value="F:potassium ion binding"/>
    <property type="evidence" value="ECO:0007669"/>
    <property type="project" value="UniProtKB-UniRule"/>
</dbReference>
<keyword evidence="9" id="KW-0630">Potassium</keyword>
<proteinExistence type="inferred from homology"/>
<dbReference type="GO" id="GO:0006814">
    <property type="term" value="P:sodium ion transport"/>
    <property type="evidence" value="ECO:0007669"/>
    <property type="project" value="UniProtKB-UniRule"/>
</dbReference>
<comment type="caution">
    <text evidence="9">Lacks conserved residue(s) required for the propagation of feature annotation.</text>
</comment>
<evidence type="ECO:0000256" key="8">
    <source>
        <dbReference type="ARBA" id="ARBA00023136"/>
    </source>
</evidence>
<feature type="transmembrane region" description="Helical" evidence="9">
    <location>
        <begin position="110"/>
        <end position="131"/>
    </location>
</feature>
<dbReference type="Pfam" id="PF03030">
    <property type="entry name" value="H_PPase"/>
    <property type="match status" value="1"/>
</dbReference>
<name>S6A377_9SPIR</name>
<dbReference type="Proteomes" id="UP000015620">
    <property type="component" value="Chromosome"/>
</dbReference>
<dbReference type="EC" id="7.2.3.1" evidence="9"/>
<feature type="transmembrane region" description="Helical" evidence="9">
    <location>
        <begin position="31"/>
        <end position="49"/>
    </location>
</feature>
<accession>S6A377</accession>
<dbReference type="EMBL" id="CP004120">
    <property type="protein sequence ID" value="AGT43316.1"/>
    <property type="molecule type" value="Genomic_DNA"/>
</dbReference>
<reference evidence="10 11" key="1">
    <citation type="journal article" date="2013" name="PLoS ONE">
        <title>Genome-Wide Relatedness of Treponema pedis, from Gingiva and Necrotic Skin Lesions of Pigs, with the Human Oral Pathogen Treponema denticola.</title>
        <authorList>
            <person name="Svartstrom O."/>
            <person name="Mushtaq M."/>
            <person name="Pringle M."/>
            <person name="Segerman B."/>
        </authorList>
    </citation>
    <scope>NUCLEOTIDE SEQUENCE [LARGE SCALE GENOMIC DNA]</scope>
    <source>
        <strain evidence="10">T A4</strain>
    </source>
</reference>
<dbReference type="GO" id="GO:0005886">
    <property type="term" value="C:plasma membrane"/>
    <property type="evidence" value="ECO:0007669"/>
    <property type="project" value="UniProtKB-SubCell"/>
</dbReference>
<feature type="transmembrane region" description="Helical" evidence="9">
    <location>
        <begin position="83"/>
        <end position="104"/>
    </location>
</feature>
<evidence type="ECO:0000256" key="5">
    <source>
        <dbReference type="ARBA" id="ARBA00022967"/>
    </source>
</evidence>
<evidence type="ECO:0000256" key="7">
    <source>
        <dbReference type="ARBA" id="ARBA00023065"/>
    </source>
</evidence>
<organism evidence="10 11">
    <name type="scientific">Treponema pedis str. T A4</name>
    <dbReference type="NCBI Taxonomy" id="1291379"/>
    <lineage>
        <taxon>Bacteria</taxon>
        <taxon>Pseudomonadati</taxon>
        <taxon>Spirochaetota</taxon>
        <taxon>Spirochaetia</taxon>
        <taxon>Spirochaetales</taxon>
        <taxon>Treponemataceae</taxon>
        <taxon>Treponema</taxon>
    </lineage>
</organism>
<comment type="catalytic activity">
    <reaction evidence="9">
        <text>Na(+)(in) + diphosphate + H2O = Na(+)(out) + 2 phosphate + H(+)</text>
        <dbReference type="Rhea" id="RHEA:57884"/>
        <dbReference type="ChEBI" id="CHEBI:15377"/>
        <dbReference type="ChEBI" id="CHEBI:15378"/>
        <dbReference type="ChEBI" id="CHEBI:29101"/>
        <dbReference type="ChEBI" id="CHEBI:33019"/>
        <dbReference type="ChEBI" id="CHEBI:43474"/>
        <dbReference type="EC" id="7.2.3.1"/>
    </reaction>
</comment>
<dbReference type="PIRSF" id="PIRSF001265">
    <property type="entry name" value="H+-PPase"/>
    <property type="match status" value="1"/>
</dbReference>
<feature type="transmembrane region" description="Helical" evidence="9">
    <location>
        <begin position="189"/>
        <end position="211"/>
    </location>
</feature>
<keyword evidence="4 9" id="KW-0460">Magnesium</keyword>
<keyword evidence="8 9" id="KW-0472">Membrane</keyword>
<dbReference type="HOGENOM" id="CLU_008743_3_1_12"/>
<evidence type="ECO:0000256" key="4">
    <source>
        <dbReference type="ARBA" id="ARBA00022842"/>
    </source>
</evidence>
<feature type="site" description="Determinant of potassium dependence" evidence="9">
    <location>
        <position position="499"/>
    </location>
</feature>
<dbReference type="STRING" id="1291379.TPE_0820"/>
<comment type="activity regulation">
    <text evidence="9">Requires K(+) for maximal activity.</text>
</comment>
<evidence type="ECO:0000313" key="10">
    <source>
        <dbReference type="EMBL" id="AGT43316.1"/>
    </source>
</evidence>
<sequence length="716" mass="74099">MLFSVYYSGNNRIIYFNVVFLQQEDKMSISLALYAVLGGGILALLYALFRTLWIYKQKVSNQELKEIGGHIADGAMAFLKREYLTLLPFIAVVAVFLAIGNSGALKFQSLSFLLGAIASMSAGYIGMRVATKANSRTTQAANDQGLNGALKVAFSGGSVMGMSVVGLAFIGLFVVLILSTSFLGADENIFGSTILPLATAFSLGASSIALFSRVGGGIYTKAADVGADLVGKVEAGIPEDDPRNPATIADNVGDNVGDVAGMGADLFESFVGSLVGAMILGLTVVPSAASLKVQMMVLPLLIAVAGLIASLIGTLFVRAKPDSNPQTALNMGTFGAALIATVFVFFLVKFIMGDATFDGGRNYLNVFFSTIIGLAAGVLIGIITEFYTGTGKRPVKAIVDACETGPATTIISGLAVGMRSTFPVIVLIGASIWGSFVLAGLYGVGIAAVGMLVTLGIQLAVDAYGPIADNAGGLAEMSKFPENVRNITDSLDAVGNTTAAIGKGFAIGSAALTAIILFTSFKEQAGVKDVDVTVISVLVGILLGAVFPFLFSALTMSAVGKAAHKMIEEVRRQFKQKPGILQNTEKPDYKRCVDISTQAALREMIIPGLAAIATPIIIGFTGGPQMLVGLLTGVTVSGVVMAVFMSNAGGAWDNAKKMIEGGVAGGKGSPSHKAAVVGDTVGDPFKDTSGPSINILIKLMSMVSLVIAPMLKAYWG</sequence>
<dbReference type="AlphaFoldDB" id="S6A377"/>
<comment type="subunit">
    <text evidence="9">Homodimer.</text>
</comment>
<keyword evidence="5 9" id="KW-1278">Translocase</keyword>